<organism evidence="1 2">
    <name type="scientific">Brassica oleracea var. oleracea</name>
    <dbReference type="NCBI Taxonomy" id="109376"/>
    <lineage>
        <taxon>Eukaryota</taxon>
        <taxon>Viridiplantae</taxon>
        <taxon>Streptophyta</taxon>
        <taxon>Embryophyta</taxon>
        <taxon>Tracheophyta</taxon>
        <taxon>Spermatophyta</taxon>
        <taxon>Magnoliopsida</taxon>
        <taxon>eudicotyledons</taxon>
        <taxon>Gunneridae</taxon>
        <taxon>Pentapetalae</taxon>
        <taxon>rosids</taxon>
        <taxon>malvids</taxon>
        <taxon>Brassicales</taxon>
        <taxon>Brassicaceae</taxon>
        <taxon>Brassiceae</taxon>
        <taxon>Brassica</taxon>
    </lineage>
</organism>
<dbReference type="AlphaFoldDB" id="A0A0D3D3G3"/>
<keyword evidence="2" id="KW-1185">Reference proteome</keyword>
<dbReference type="Gramene" id="Bo7g014630.1">
    <property type="protein sequence ID" value="Bo7g014630.1"/>
    <property type="gene ID" value="Bo7g014630"/>
</dbReference>
<dbReference type="EnsemblPlants" id="Bo7g014630.1">
    <property type="protein sequence ID" value="Bo7g014630.1"/>
    <property type="gene ID" value="Bo7g014630"/>
</dbReference>
<reference evidence="1" key="2">
    <citation type="submission" date="2015-03" db="UniProtKB">
        <authorList>
            <consortium name="EnsemblPlants"/>
        </authorList>
    </citation>
    <scope>IDENTIFICATION</scope>
</reference>
<protein>
    <submittedName>
        <fullName evidence="1">Uncharacterized protein</fullName>
    </submittedName>
</protein>
<accession>A0A0D3D3G3</accession>
<dbReference type="HOGENOM" id="CLU_1870375_0_0_1"/>
<proteinExistence type="predicted"/>
<reference evidence="1 2" key="1">
    <citation type="journal article" date="2014" name="Genome Biol.">
        <title>Transcriptome and methylome profiling reveals relics of genome dominance in the mesopolyploid Brassica oleracea.</title>
        <authorList>
            <person name="Parkin I.A."/>
            <person name="Koh C."/>
            <person name="Tang H."/>
            <person name="Robinson S.J."/>
            <person name="Kagale S."/>
            <person name="Clarke W.E."/>
            <person name="Town C.D."/>
            <person name="Nixon J."/>
            <person name="Krishnakumar V."/>
            <person name="Bidwell S.L."/>
            <person name="Denoeud F."/>
            <person name="Belcram H."/>
            <person name="Links M.G."/>
            <person name="Just J."/>
            <person name="Clarke C."/>
            <person name="Bender T."/>
            <person name="Huebert T."/>
            <person name="Mason A.S."/>
            <person name="Pires J.C."/>
            <person name="Barker G."/>
            <person name="Moore J."/>
            <person name="Walley P.G."/>
            <person name="Manoli S."/>
            <person name="Batley J."/>
            <person name="Edwards D."/>
            <person name="Nelson M.N."/>
            <person name="Wang X."/>
            <person name="Paterson A.H."/>
            <person name="King G."/>
            <person name="Bancroft I."/>
            <person name="Chalhoub B."/>
            <person name="Sharpe A.G."/>
        </authorList>
    </citation>
    <scope>NUCLEOTIDE SEQUENCE</scope>
    <source>
        <strain evidence="1 2">cv. TO1000</strain>
    </source>
</reference>
<sequence length="137" mass="15048">PELAGSVLLWLRTREATPNLTNRIPSKLQQLCRSRALGKEKMSILATYIEFSMDDSMLPGWDPNLAYGDGSGSSDVPIPDFDDFFADLPPGFDAPPPTKESARPRVVAEGNRIINRGLSLLGSAIEAGHREAMVYRF</sequence>
<name>A0A0D3D3G3_BRAOL</name>
<evidence type="ECO:0000313" key="1">
    <source>
        <dbReference type="EnsemblPlants" id="Bo7g014630.1"/>
    </source>
</evidence>
<dbReference type="Proteomes" id="UP000032141">
    <property type="component" value="Chromosome C7"/>
</dbReference>
<evidence type="ECO:0000313" key="2">
    <source>
        <dbReference type="Proteomes" id="UP000032141"/>
    </source>
</evidence>